<dbReference type="InterPro" id="IPR050836">
    <property type="entry name" value="SDS22/Internalin_LRR"/>
</dbReference>
<proteinExistence type="predicted"/>
<keyword evidence="1" id="KW-0433">Leucine-rich repeat</keyword>
<dbReference type="InterPro" id="IPR032675">
    <property type="entry name" value="LRR_dom_sf"/>
</dbReference>
<comment type="caution">
    <text evidence="4">The sequence shown here is derived from an EMBL/GenBank/DDBJ whole genome shotgun (WGS) entry which is preliminary data.</text>
</comment>
<evidence type="ECO:0000313" key="4">
    <source>
        <dbReference type="EMBL" id="GKT27374.1"/>
    </source>
</evidence>
<dbReference type="Proteomes" id="UP001057375">
    <property type="component" value="Unassembled WGS sequence"/>
</dbReference>
<accession>A0ABQ5K466</accession>
<evidence type="ECO:0000259" key="3">
    <source>
        <dbReference type="PROSITE" id="PS00022"/>
    </source>
</evidence>
<keyword evidence="2" id="KW-0677">Repeat</keyword>
<keyword evidence="5" id="KW-1185">Reference proteome</keyword>
<dbReference type="InterPro" id="IPR025875">
    <property type="entry name" value="Leu-rich_rpt_4"/>
</dbReference>
<evidence type="ECO:0000313" key="5">
    <source>
        <dbReference type="Proteomes" id="UP001057375"/>
    </source>
</evidence>
<dbReference type="Gene3D" id="3.80.10.10">
    <property type="entry name" value="Ribonuclease Inhibitor"/>
    <property type="match status" value="7"/>
</dbReference>
<feature type="domain" description="EGF-like" evidence="3">
    <location>
        <begin position="254"/>
        <end position="265"/>
    </location>
</feature>
<sequence length="1589" mass="171705">ENFTFTLGDTINVSHLRRLTGTSTEPLDLSNLGIESVRGLEYVSKASYINLSHNKISDVSPLLTLPSLTSLDLSYNSICFPLYYPSLADPSESDYVAALKAEFVEYTTGSASNLTISISDQSCDASCSGTSSMASGDHAVCHNSFGSTFTEECRIDHYLSSVSGTCIRDYLGVCFTCDKLNRQCVIDDSSSIYDPLQECGECRTWWYGVDCDQPCPFDPFDEDQFGEVESTGMCGVNHSVTASHGVCLEDDHICQCETDYTGSACEYVKFDDENLEAALCRIVRDDPDAVCDGVAPFEMQALNGILDLSNNDLSAGLKGLEFAINISGLDLSYNPLVDETDVLFISTFLVSNKSFDSLDLSGTGVSDILSTSFGDLFSTITSFAISDCSLTDVSQLTSFINLTSLGLSDVTQLDDQESGHSLTEDDIGSWLSSMESLVTLDISNNNITSLRFLLEMSTQLEELNISGNNVSDLSPLYSFSMLQSLSVIDTRVVQGTTSTADIVAKFVSLEESVTLAEVNIETSYETPSACSYLNLVDAISLNMVCLETFPGSDTWYPVCASDSFAEYSDSSTFSCTQTNDVDTATNCIGGCAYGQECRQVVLSTVGSDLVSGECVDVVVDPALHSCVADMFPSSSPHVLTVYDSSSDSTSVLFSVASLKTLETIFSESAGDPSPILSCSAQDVSDLSGIEHLEKVTEMVLDDNIISSLSSNVTLLETLTNLEFLSLQTNSISSFPTFALLSNLRELYLNFNSDLTVSSDYIAGTLFPSNLVRLELRSTNFTQTDFDTHISNNALSSIEHLNLQSTYVTDISTLSSKQKTNIRILNLSYPTAVSSEYDGVSDTVVTMTNLEELDLSGCGITSIPDLSSSSESLVYLGIADNQAIRSVYILFSAQMFSLSSLVADNCSISDISPLYQFPSLMNIQISGNKICSGLDDSDVLASKFTNYSSVDPSFEFVFESQTECECADAFSSINAFAKNKVCVEPYPGAGSWTVVCSSHSFTTYYPSPTPFTCTDTAEGKGAVFIGCAGGCVYGEECRYDSTSTSSACYPVIRDDGLREYVGDNLVDALFMDSTSAPASFSVASLLNVSSDKELIYTHHSDLTDLSGIEHLVNIFSIDLSYSSTLSDVSLLSSMTNLTELNLSSCSLSNPSDLSSLVNLSLLNLRNAQSSSIDDTVDISEFSSLNNLEFLYLDGWSFIDTLPDFSEHEVSTLRTLRIPSTGISSLEPIHSQADTLNFLYMADCDLSDVVDRSTLFDPLTSLQSLEIQNTGMANPEWLSSNLELYSLIASNNGWYSVYSLRNHMSLEILDVSYNFIADPSPLYTLSSSVVNIFMNNNRICGANVSDTLDEIFIRASEHNYTQNYECPSICYDGDETIIADIADNKVCLETFPGSDTWYPVCASDSFAEYSDASTFSCTQTNDVDTATNCIGGCAYGQECRQVVLSTVGSDLVSGQCVDVVVDPALHSCVADMFPSSSPHVLTVYDSSSDSTSVLFSVASLKTLETVSSEPAGDPSPILSCSAQDVSDLSGIEHLEKVTNFDLSGNSLLSDGSSYVSLLSTLTNLEYLDLNSNLSLESIPDLHALTVLQYLD</sequence>
<dbReference type="SUPFAM" id="SSF52058">
    <property type="entry name" value="L domain-like"/>
    <property type="match status" value="5"/>
</dbReference>
<dbReference type="InterPro" id="IPR001611">
    <property type="entry name" value="Leu-rich_rpt"/>
</dbReference>
<protein>
    <recommendedName>
        <fullName evidence="3">EGF-like domain-containing protein</fullName>
    </recommendedName>
</protein>
<reference evidence="4" key="1">
    <citation type="submission" date="2022-03" db="EMBL/GenBank/DDBJ databases">
        <title>Draft genome sequence of Aduncisulcus paluster, a free-living microaerophilic Fornicata.</title>
        <authorList>
            <person name="Yuyama I."/>
            <person name="Kume K."/>
            <person name="Tamura T."/>
            <person name="Inagaki Y."/>
            <person name="Hashimoto T."/>
        </authorList>
    </citation>
    <scope>NUCLEOTIDE SEQUENCE</scope>
    <source>
        <strain evidence="4">NY0171</strain>
    </source>
</reference>
<dbReference type="InterPro" id="IPR003591">
    <property type="entry name" value="Leu-rich_rpt_typical-subtyp"/>
</dbReference>
<evidence type="ECO:0000256" key="2">
    <source>
        <dbReference type="ARBA" id="ARBA00022737"/>
    </source>
</evidence>
<dbReference type="InterPro" id="IPR000742">
    <property type="entry name" value="EGF"/>
</dbReference>
<dbReference type="PANTHER" id="PTHR46652">
    <property type="entry name" value="LEUCINE-RICH REPEAT AND IQ DOMAIN-CONTAINING PROTEIN 1-RELATED"/>
    <property type="match status" value="1"/>
</dbReference>
<feature type="non-terminal residue" evidence="4">
    <location>
        <position position="1589"/>
    </location>
</feature>
<evidence type="ECO:0000256" key="1">
    <source>
        <dbReference type="ARBA" id="ARBA00022614"/>
    </source>
</evidence>
<dbReference type="PROSITE" id="PS00022">
    <property type="entry name" value="EGF_1"/>
    <property type="match status" value="1"/>
</dbReference>
<dbReference type="EMBL" id="BQXS01012738">
    <property type="protein sequence ID" value="GKT27374.1"/>
    <property type="molecule type" value="Genomic_DNA"/>
</dbReference>
<gene>
    <name evidence="4" type="ORF">ADUPG1_013801</name>
</gene>
<dbReference type="PANTHER" id="PTHR46652:SF3">
    <property type="entry name" value="LEUCINE-RICH REPEAT-CONTAINING PROTEIN 9"/>
    <property type="match status" value="1"/>
</dbReference>
<dbReference type="SMART" id="SM00365">
    <property type="entry name" value="LRR_SD22"/>
    <property type="match status" value="6"/>
</dbReference>
<dbReference type="PROSITE" id="PS51450">
    <property type="entry name" value="LRR"/>
    <property type="match status" value="8"/>
</dbReference>
<organism evidence="4 5">
    <name type="scientific">Aduncisulcus paluster</name>
    <dbReference type="NCBI Taxonomy" id="2918883"/>
    <lineage>
        <taxon>Eukaryota</taxon>
        <taxon>Metamonada</taxon>
        <taxon>Carpediemonas-like organisms</taxon>
        <taxon>Aduncisulcus</taxon>
    </lineage>
</organism>
<dbReference type="SMART" id="SM00369">
    <property type="entry name" value="LRR_TYP"/>
    <property type="match status" value="5"/>
</dbReference>
<dbReference type="Pfam" id="PF12799">
    <property type="entry name" value="LRR_4"/>
    <property type="match status" value="1"/>
</dbReference>
<name>A0ABQ5K466_9EUKA</name>
<feature type="non-terminal residue" evidence="4">
    <location>
        <position position="1"/>
    </location>
</feature>